<keyword evidence="1" id="KW-0472">Membrane</keyword>
<dbReference type="SMR" id="A0A6L0XH35"/>
<dbReference type="EMBL" id="LR812960">
    <property type="protein sequence ID" value="CAC9498614.1"/>
    <property type="molecule type" value="Genomic_DNA"/>
</dbReference>
<protein>
    <submittedName>
        <fullName evidence="2">Kinetoplast-associated_protein-like_protein</fullName>
    </submittedName>
</protein>
<sequence length="34" mass="3660">MAPTAGESKEQKPSVAVFFFAFLAVFVVCGVLLR</sequence>
<feature type="transmembrane region" description="Helical" evidence="1">
    <location>
        <begin position="15"/>
        <end position="33"/>
    </location>
</feature>
<evidence type="ECO:0000313" key="2">
    <source>
        <dbReference type="EMBL" id="CAC9498614.1"/>
    </source>
</evidence>
<organism evidence="2 3">
    <name type="scientific">Leishmania infantum</name>
    <dbReference type="NCBI Taxonomy" id="5671"/>
    <lineage>
        <taxon>Eukaryota</taxon>
        <taxon>Discoba</taxon>
        <taxon>Euglenozoa</taxon>
        <taxon>Kinetoplastea</taxon>
        <taxon>Metakinetoplastina</taxon>
        <taxon>Trypanosomatida</taxon>
        <taxon>Trypanosomatidae</taxon>
        <taxon>Leishmaniinae</taxon>
        <taxon>Leishmania</taxon>
    </lineage>
</organism>
<proteinExistence type="predicted"/>
<reference evidence="2" key="1">
    <citation type="submission" date="2020-06" db="EMBL/GenBank/DDBJ databases">
        <authorList>
            <person name="Gonzalez-de la Fuente S."/>
            <person name="Peiro-Pastor R."/>
            <person name="Rastrojo A."/>
            <person name="Moreno J."/>
            <person name="Carrasco-Ramiro F."/>
            <person name="Requena JM."/>
            <person name="Aguado B."/>
        </authorList>
    </citation>
    <scope>NUCLEOTIDE SEQUENCE</scope>
</reference>
<accession>A0A6L0XH35</accession>
<gene>
    <name evidence="2" type="ORF">LINF_270007450</name>
</gene>
<keyword evidence="1" id="KW-1133">Transmembrane helix</keyword>
<dbReference type="AlphaFoldDB" id="A0A6L0XH35"/>
<name>A0A6L0XH35_LEIIN</name>
<evidence type="ECO:0000313" key="3">
    <source>
        <dbReference type="Proteomes" id="UP000255414"/>
    </source>
</evidence>
<evidence type="ECO:0000256" key="1">
    <source>
        <dbReference type="SAM" id="Phobius"/>
    </source>
</evidence>
<dbReference type="Proteomes" id="UP000255414">
    <property type="component" value="Chromosome 27"/>
</dbReference>
<keyword evidence="1" id="KW-0812">Transmembrane</keyword>